<evidence type="ECO:0000256" key="1">
    <source>
        <dbReference type="SAM" id="MobiDB-lite"/>
    </source>
</evidence>
<organism evidence="2 3">
    <name type="scientific">Favolaschia claudopus</name>
    <dbReference type="NCBI Taxonomy" id="2862362"/>
    <lineage>
        <taxon>Eukaryota</taxon>
        <taxon>Fungi</taxon>
        <taxon>Dikarya</taxon>
        <taxon>Basidiomycota</taxon>
        <taxon>Agaricomycotina</taxon>
        <taxon>Agaricomycetes</taxon>
        <taxon>Agaricomycetidae</taxon>
        <taxon>Agaricales</taxon>
        <taxon>Marasmiineae</taxon>
        <taxon>Mycenaceae</taxon>
        <taxon>Favolaschia</taxon>
    </lineage>
</organism>
<comment type="caution">
    <text evidence="2">The sequence shown here is derived from an EMBL/GenBank/DDBJ whole genome shotgun (WGS) entry which is preliminary data.</text>
</comment>
<name>A0AAW0D6V7_9AGAR</name>
<reference evidence="2 3" key="1">
    <citation type="journal article" date="2024" name="J Genomics">
        <title>Draft genome sequencing and assembly of Favolaschia claudopus CIRM-BRFM 2984 isolated from oak limbs.</title>
        <authorList>
            <person name="Navarro D."/>
            <person name="Drula E."/>
            <person name="Chaduli D."/>
            <person name="Cazenave R."/>
            <person name="Ahrendt S."/>
            <person name="Wang J."/>
            <person name="Lipzen A."/>
            <person name="Daum C."/>
            <person name="Barry K."/>
            <person name="Grigoriev I.V."/>
            <person name="Favel A."/>
            <person name="Rosso M.N."/>
            <person name="Martin F."/>
        </authorList>
    </citation>
    <scope>NUCLEOTIDE SEQUENCE [LARGE SCALE GENOMIC DNA]</scope>
    <source>
        <strain evidence="2 3">CIRM-BRFM 2984</strain>
    </source>
</reference>
<feature type="compositionally biased region" description="Polar residues" evidence="1">
    <location>
        <begin position="227"/>
        <end position="241"/>
    </location>
</feature>
<gene>
    <name evidence="2" type="ORF">R3P38DRAFT_3421652</name>
</gene>
<dbReference type="AlphaFoldDB" id="A0AAW0D6V7"/>
<evidence type="ECO:0000313" key="2">
    <source>
        <dbReference type="EMBL" id="KAK7046555.1"/>
    </source>
</evidence>
<sequence length="312" mass="34532">MALPWSDCFLSISADSVVRSPSVWGSGPALWKIDRAERRRIRESMRDDIVDARDKRNAAMAAEKELEVGAVAPSLGHLTPLAIADGTATEANSESYYDEFDSDGEGPSEDERGGAHEEETEPLDLVELVFFNRLHEKAMTTVRFTHDLSTVTELNDARDYYKEVEAIKRIEQEAAPRIEECRALRIQSEIQRAKETDATMYDEQTIDRLFERPSATGNHIAQELSEGESTAAGSKAWSTASQDKKPIAQVAADATSVSDQEKSTIEATCEPPAQASSPTLILRTRSMLKKSGRCASRILHTLLPCLNDRAFQ</sequence>
<protein>
    <submittedName>
        <fullName evidence="2">Uncharacterized protein</fullName>
    </submittedName>
</protein>
<feature type="region of interest" description="Disordered" evidence="1">
    <location>
        <begin position="95"/>
        <end position="119"/>
    </location>
</feature>
<dbReference type="EMBL" id="JAWWNJ010000010">
    <property type="protein sequence ID" value="KAK7046555.1"/>
    <property type="molecule type" value="Genomic_DNA"/>
</dbReference>
<proteinExistence type="predicted"/>
<accession>A0AAW0D6V7</accession>
<dbReference type="Proteomes" id="UP001362999">
    <property type="component" value="Unassembled WGS sequence"/>
</dbReference>
<evidence type="ECO:0000313" key="3">
    <source>
        <dbReference type="Proteomes" id="UP001362999"/>
    </source>
</evidence>
<keyword evidence="3" id="KW-1185">Reference proteome</keyword>
<feature type="region of interest" description="Disordered" evidence="1">
    <location>
        <begin position="223"/>
        <end position="245"/>
    </location>
</feature>
<feature type="compositionally biased region" description="Acidic residues" evidence="1">
    <location>
        <begin position="96"/>
        <end position="108"/>
    </location>
</feature>